<dbReference type="InterPro" id="IPR032710">
    <property type="entry name" value="NTF2-like_dom_sf"/>
</dbReference>
<name>A0A699HF10_TANCI</name>
<dbReference type="Gene3D" id="3.10.450.50">
    <property type="match status" value="1"/>
</dbReference>
<dbReference type="SUPFAM" id="SSF54427">
    <property type="entry name" value="NTF2-like"/>
    <property type="match status" value="1"/>
</dbReference>
<reference evidence="1" key="1">
    <citation type="journal article" date="2019" name="Sci. Rep.">
        <title>Draft genome of Tanacetum cinerariifolium, the natural source of mosquito coil.</title>
        <authorList>
            <person name="Yamashiro T."/>
            <person name="Shiraishi A."/>
            <person name="Satake H."/>
            <person name="Nakayama K."/>
        </authorList>
    </citation>
    <scope>NUCLEOTIDE SEQUENCE</scope>
</reference>
<accession>A0A699HF10</accession>
<dbReference type="PANTHER" id="PTHR31723">
    <property type="entry name" value="PATHOGENESIS-RELATED FAMILY PROTEIN"/>
    <property type="match status" value="1"/>
</dbReference>
<organism evidence="1">
    <name type="scientific">Tanacetum cinerariifolium</name>
    <name type="common">Dalmatian daisy</name>
    <name type="synonym">Chrysanthemum cinerariifolium</name>
    <dbReference type="NCBI Taxonomy" id="118510"/>
    <lineage>
        <taxon>Eukaryota</taxon>
        <taxon>Viridiplantae</taxon>
        <taxon>Streptophyta</taxon>
        <taxon>Embryophyta</taxon>
        <taxon>Tracheophyta</taxon>
        <taxon>Spermatophyta</taxon>
        <taxon>Magnoliopsida</taxon>
        <taxon>eudicotyledons</taxon>
        <taxon>Gunneridae</taxon>
        <taxon>Pentapetalae</taxon>
        <taxon>asterids</taxon>
        <taxon>campanulids</taxon>
        <taxon>Asterales</taxon>
        <taxon>Asteraceae</taxon>
        <taxon>Asteroideae</taxon>
        <taxon>Anthemideae</taxon>
        <taxon>Anthemidinae</taxon>
        <taxon>Tanacetum</taxon>
    </lineage>
</organism>
<dbReference type="EMBL" id="BKCJ010144329">
    <property type="protein sequence ID" value="GEX99636.1"/>
    <property type="molecule type" value="Genomic_DNA"/>
</dbReference>
<dbReference type="PANTHER" id="PTHR31723:SF10">
    <property type="entry name" value="PATHOGEN-RELATED PROTEIN"/>
    <property type="match status" value="1"/>
</dbReference>
<gene>
    <name evidence="1" type="ORF">Tci_371611</name>
</gene>
<dbReference type="InterPro" id="IPR053218">
    <property type="entry name" value="Pathogen-related_defense"/>
</dbReference>
<protein>
    <recommendedName>
        <fullName evidence="2">Pathogen-related protein-like</fullName>
    </recommendedName>
</protein>
<proteinExistence type="predicted"/>
<sequence length="233" mass="26263">MKMEASPNELAFFKEADMVFHASDSIPKTLTTKNTIDRDHDIWPTGSLEEQVQNLVKTWEMESFHKLNPQDIKSVNVAKFTSSVNGRKPLTRDDVAKIGGGYNNFLQTSLPHNLRIYNPNEENVDTALKLFTTTFPRGFAVEILQVYSGPPIIVYKFRHWGYMEGEFKGQPPTGELVEMFGVSIMELDENFKVSKVEFFYDRGELLAGLIKGEAESISQDFITSGASSSCPFS</sequence>
<comment type="caution">
    <text evidence="1">The sequence shown here is derived from an EMBL/GenBank/DDBJ whole genome shotgun (WGS) entry which is preliminary data.</text>
</comment>
<dbReference type="AlphaFoldDB" id="A0A699HF10"/>
<evidence type="ECO:0008006" key="2">
    <source>
        <dbReference type="Google" id="ProtNLM"/>
    </source>
</evidence>
<evidence type="ECO:0000313" key="1">
    <source>
        <dbReference type="EMBL" id="GEX99636.1"/>
    </source>
</evidence>